<evidence type="ECO:0000313" key="2">
    <source>
        <dbReference type="Proteomes" id="UP001152795"/>
    </source>
</evidence>
<protein>
    <submittedName>
        <fullName evidence="1">Uncharacterized protein</fullName>
    </submittedName>
</protein>
<organism evidence="1 2">
    <name type="scientific">Paramuricea clavata</name>
    <name type="common">Red gorgonian</name>
    <name type="synonym">Violescent sea-whip</name>
    <dbReference type="NCBI Taxonomy" id="317549"/>
    <lineage>
        <taxon>Eukaryota</taxon>
        <taxon>Metazoa</taxon>
        <taxon>Cnidaria</taxon>
        <taxon>Anthozoa</taxon>
        <taxon>Octocorallia</taxon>
        <taxon>Malacalcyonacea</taxon>
        <taxon>Plexauridae</taxon>
        <taxon>Paramuricea</taxon>
    </lineage>
</organism>
<proteinExistence type="predicted"/>
<name>A0A7D9KLW3_PARCT</name>
<sequence length="76" mass="8831">MANILITFVAVATAVILLVYANRLRRLRRVPDFPDNPRSYYRSVCNVSCISETDGHTEKFVEYTQEYQKELGQRTC</sequence>
<reference evidence="1" key="1">
    <citation type="submission" date="2020-04" db="EMBL/GenBank/DDBJ databases">
        <authorList>
            <person name="Alioto T."/>
            <person name="Alioto T."/>
            <person name="Gomez Garrido J."/>
        </authorList>
    </citation>
    <scope>NUCLEOTIDE SEQUENCE</scope>
    <source>
        <strain evidence="1">A484AB</strain>
    </source>
</reference>
<accession>A0A7D9KLW3</accession>
<keyword evidence="2" id="KW-1185">Reference proteome</keyword>
<comment type="caution">
    <text evidence="1">The sequence shown here is derived from an EMBL/GenBank/DDBJ whole genome shotgun (WGS) entry which is preliminary data.</text>
</comment>
<dbReference type="EMBL" id="CACRXK020039596">
    <property type="protein sequence ID" value="CAB4045463.1"/>
    <property type="molecule type" value="Genomic_DNA"/>
</dbReference>
<dbReference type="Proteomes" id="UP001152795">
    <property type="component" value="Unassembled WGS sequence"/>
</dbReference>
<dbReference type="AlphaFoldDB" id="A0A7D9KLW3"/>
<evidence type="ECO:0000313" key="1">
    <source>
        <dbReference type="EMBL" id="CAB4045463.1"/>
    </source>
</evidence>
<gene>
    <name evidence="1" type="ORF">PACLA_8A004899</name>
</gene>
<feature type="non-terminal residue" evidence="1">
    <location>
        <position position="76"/>
    </location>
</feature>